<evidence type="ECO:0000259" key="7">
    <source>
        <dbReference type="SMART" id="SM00835"/>
    </source>
</evidence>
<dbReference type="Gene3D" id="2.60.120.10">
    <property type="entry name" value="Jelly Rolls"/>
    <property type="match status" value="1"/>
</dbReference>
<feature type="domain" description="Cupin type-1" evidence="7">
    <location>
        <begin position="105"/>
        <end position="253"/>
    </location>
</feature>
<comment type="subcellular location">
    <subcellularLocation>
        <location evidence="1">Secreted</location>
    </subcellularLocation>
</comment>
<dbReference type="InterPro" id="IPR001929">
    <property type="entry name" value="Germin"/>
</dbReference>
<evidence type="ECO:0000256" key="4">
    <source>
        <dbReference type="ARBA" id="ARBA00022723"/>
    </source>
</evidence>
<evidence type="ECO:0000256" key="2">
    <source>
        <dbReference type="ARBA" id="ARBA00007456"/>
    </source>
</evidence>
<dbReference type="RefSeq" id="XP_008712221.1">
    <property type="nucleotide sequence ID" value="XM_008713999.1"/>
</dbReference>
<protein>
    <recommendedName>
        <fullName evidence="7">Cupin type-1 domain-containing protein</fullName>
    </recommendedName>
</protein>
<dbReference type="PRINTS" id="PR00325">
    <property type="entry name" value="GERMIN"/>
</dbReference>
<dbReference type="STRING" id="1220924.W2SBV2"/>
<comment type="similarity">
    <text evidence="2">Belongs to the germin family.</text>
</comment>
<dbReference type="PANTHER" id="PTHR31238">
    <property type="entry name" value="GERMIN-LIKE PROTEIN SUBFAMILY 3 MEMBER 3"/>
    <property type="match status" value="1"/>
</dbReference>
<evidence type="ECO:0000256" key="6">
    <source>
        <dbReference type="SAM" id="SignalP"/>
    </source>
</evidence>
<dbReference type="AlphaFoldDB" id="W2SBV2"/>
<keyword evidence="5" id="KW-0464">Manganese</keyword>
<accession>W2SBV2</accession>
<evidence type="ECO:0000256" key="5">
    <source>
        <dbReference type="ARBA" id="ARBA00023211"/>
    </source>
</evidence>
<dbReference type="EMBL" id="KB822712">
    <property type="protein sequence ID" value="ETN45493.1"/>
    <property type="molecule type" value="Genomic_DNA"/>
</dbReference>
<evidence type="ECO:0000313" key="8">
    <source>
        <dbReference type="EMBL" id="ETN45493.1"/>
    </source>
</evidence>
<reference evidence="8 9" key="1">
    <citation type="submission" date="2013-03" db="EMBL/GenBank/DDBJ databases">
        <title>The Genome Sequence of Phialophora europaea CBS 101466.</title>
        <authorList>
            <consortium name="The Broad Institute Genomics Platform"/>
            <person name="Cuomo C."/>
            <person name="de Hoog S."/>
            <person name="Gorbushina A."/>
            <person name="Walker B."/>
            <person name="Young S.K."/>
            <person name="Zeng Q."/>
            <person name="Gargeya S."/>
            <person name="Fitzgerald M."/>
            <person name="Haas B."/>
            <person name="Abouelleil A."/>
            <person name="Allen A.W."/>
            <person name="Alvarado L."/>
            <person name="Arachchi H.M."/>
            <person name="Berlin A.M."/>
            <person name="Chapman S.B."/>
            <person name="Gainer-Dewar J."/>
            <person name="Goldberg J."/>
            <person name="Griggs A."/>
            <person name="Gujja S."/>
            <person name="Hansen M."/>
            <person name="Howarth C."/>
            <person name="Imamovic A."/>
            <person name="Ireland A."/>
            <person name="Larimer J."/>
            <person name="McCowan C."/>
            <person name="Murphy C."/>
            <person name="Pearson M."/>
            <person name="Poon T.W."/>
            <person name="Priest M."/>
            <person name="Roberts A."/>
            <person name="Saif S."/>
            <person name="Shea T."/>
            <person name="Sisk P."/>
            <person name="Sykes S."/>
            <person name="Wortman J."/>
            <person name="Nusbaum C."/>
            <person name="Birren B."/>
        </authorList>
    </citation>
    <scope>NUCLEOTIDE SEQUENCE [LARGE SCALE GENOMIC DNA]</scope>
    <source>
        <strain evidence="8 9">CBS 101466</strain>
    </source>
</reference>
<dbReference type="Proteomes" id="UP000030752">
    <property type="component" value="Unassembled WGS sequence"/>
</dbReference>
<dbReference type="GO" id="GO:0030145">
    <property type="term" value="F:manganese ion binding"/>
    <property type="evidence" value="ECO:0007669"/>
    <property type="project" value="InterPro"/>
</dbReference>
<organism evidence="8 9">
    <name type="scientific">Cyphellophora europaea (strain CBS 101466)</name>
    <name type="common">Phialophora europaea</name>
    <dbReference type="NCBI Taxonomy" id="1220924"/>
    <lineage>
        <taxon>Eukaryota</taxon>
        <taxon>Fungi</taxon>
        <taxon>Dikarya</taxon>
        <taxon>Ascomycota</taxon>
        <taxon>Pezizomycotina</taxon>
        <taxon>Eurotiomycetes</taxon>
        <taxon>Chaetothyriomycetidae</taxon>
        <taxon>Chaetothyriales</taxon>
        <taxon>Cyphellophoraceae</taxon>
        <taxon>Cyphellophora</taxon>
    </lineage>
</organism>
<dbReference type="GO" id="GO:0005576">
    <property type="term" value="C:extracellular region"/>
    <property type="evidence" value="ECO:0007669"/>
    <property type="project" value="UniProtKB-SubCell"/>
</dbReference>
<keyword evidence="4" id="KW-0479">Metal-binding</keyword>
<dbReference type="InterPro" id="IPR011051">
    <property type="entry name" value="RmlC_Cupin_sf"/>
</dbReference>
<evidence type="ECO:0000256" key="1">
    <source>
        <dbReference type="ARBA" id="ARBA00004613"/>
    </source>
</evidence>
<keyword evidence="3" id="KW-0964">Secreted</keyword>
<name>W2SBV2_CYPE1</name>
<dbReference type="OrthoDB" id="1921208at2759"/>
<dbReference type="CDD" id="cd02241">
    <property type="entry name" value="cupin_OxOx"/>
    <property type="match status" value="1"/>
</dbReference>
<dbReference type="VEuPathDB" id="FungiDB:HMPREF1541_09325"/>
<dbReference type="Pfam" id="PF00190">
    <property type="entry name" value="Cupin_1"/>
    <property type="match status" value="1"/>
</dbReference>
<feature type="signal peptide" evidence="6">
    <location>
        <begin position="1"/>
        <end position="17"/>
    </location>
</feature>
<evidence type="ECO:0000313" key="9">
    <source>
        <dbReference type="Proteomes" id="UP000030752"/>
    </source>
</evidence>
<dbReference type="InterPro" id="IPR006045">
    <property type="entry name" value="Cupin_1"/>
</dbReference>
<keyword evidence="6" id="KW-0732">Signal</keyword>
<dbReference type="InParanoid" id="W2SBV2"/>
<feature type="chain" id="PRO_5004825742" description="Cupin type-1 domain-containing protein" evidence="6">
    <location>
        <begin position="18"/>
        <end position="282"/>
    </location>
</feature>
<dbReference type="GeneID" id="19976664"/>
<sequence length="282" mass="29014">MHASSFIALLAASAASASPLMARRPTATYAPAPNGMNPNASASSAGMGTGAPVATGLLGNPSATPNPVTPKGLVGELLTEDSTVTRFKAIKEDIAAGEISLVFDHNPAANPNVTAGAGGQVDLANQANFPVLTGLGISSATIFFQPCGLNTPHIHPRATEYFTLATKNKMKTGFVLENGETDEFTAELGIWQGTVFPQGSIHWQQNEDCTPAVGVAGLNSADPGASSIAQNFLRFTNGDVVDAALGFPAEINASNFAQFQNAIPAPLAKGVKECLVRCNIAH</sequence>
<evidence type="ECO:0000256" key="3">
    <source>
        <dbReference type="ARBA" id="ARBA00022525"/>
    </source>
</evidence>
<keyword evidence="9" id="KW-1185">Reference proteome</keyword>
<dbReference type="eggNOG" id="ENOG502QQ4A">
    <property type="taxonomic scope" value="Eukaryota"/>
</dbReference>
<dbReference type="SMART" id="SM00835">
    <property type="entry name" value="Cupin_1"/>
    <property type="match status" value="1"/>
</dbReference>
<dbReference type="SUPFAM" id="SSF51182">
    <property type="entry name" value="RmlC-like cupins"/>
    <property type="match status" value="1"/>
</dbReference>
<dbReference type="HOGENOM" id="CLU_061239_1_0_1"/>
<gene>
    <name evidence="8" type="ORF">HMPREF1541_09325</name>
</gene>
<dbReference type="InterPro" id="IPR014710">
    <property type="entry name" value="RmlC-like_jellyroll"/>
</dbReference>
<proteinExistence type="inferred from homology"/>